<proteinExistence type="predicted"/>
<gene>
    <name evidence="1" type="ORF">Tci_007302</name>
</gene>
<dbReference type="EMBL" id="BKCJ010000678">
    <property type="protein sequence ID" value="GEU35324.1"/>
    <property type="molecule type" value="Genomic_DNA"/>
</dbReference>
<protein>
    <submittedName>
        <fullName evidence="1">Ribonuclease H-like domain-containing protein</fullName>
    </submittedName>
</protein>
<reference evidence="1" key="1">
    <citation type="journal article" date="2019" name="Sci. Rep.">
        <title>Draft genome of Tanacetum cinerariifolium, the natural source of mosquito coil.</title>
        <authorList>
            <person name="Yamashiro T."/>
            <person name="Shiraishi A."/>
            <person name="Satake H."/>
            <person name="Nakayama K."/>
        </authorList>
    </citation>
    <scope>NUCLEOTIDE SEQUENCE</scope>
</reference>
<accession>A0A6L2JI46</accession>
<comment type="caution">
    <text evidence="1">The sequence shown here is derived from an EMBL/GenBank/DDBJ whole genome shotgun (WGS) entry which is preliminary data.</text>
</comment>
<feature type="non-terminal residue" evidence="1">
    <location>
        <position position="505"/>
    </location>
</feature>
<organism evidence="1">
    <name type="scientific">Tanacetum cinerariifolium</name>
    <name type="common">Dalmatian daisy</name>
    <name type="synonym">Chrysanthemum cinerariifolium</name>
    <dbReference type="NCBI Taxonomy" id="118510"/>
    <lineage>
        <taxon>Eukaryota</taxon>
        <taxon>Viridiplantae</taxon>
        <taxon>Streptophyta</taxon>
        <taxon>Embryophyta</taxon>
        <taxon>Tracheophyta</taxon>
        <taxon>Spermatophyta</taxon>
        <taxon>Magnoliopsida</taxon>
        <taxon>eudicotyledons</taxon>
        <taxon>Gunneridae</taxon>
        <taxon>Pentapetalae</taxon>
        <taxon>asterids</taxon>
        <taxon>campanulids</taxon>
        <taxon>Asterales</taxon>
        <taxon>Asteraceae</taxon>
        <taxon>Asteroideae</taxon>
        <taxon>Anthemideae</taxon>
        <taxon>Anthemidinae</taxon>
        <taxon>Tanacetum</taxon>
    </lineage>
</organism>
<dbReference type="AlphaFoldDB" id="A0A6L2JI46"/>
<sequence length="505" mass="57704">MYKILKQIHTRNLESLPHGMTVSDHKLYDILKQHQNEINEIRAERLVHTANRLVAQQQLVYYPQLNPTHYTQSSSIISQAATKSKGKEIVNSPLHTYDPKPKVIADDEASSNEKEIEKLMALILMSFKKTYKPTNNNLKTLSNTRNMNIDNTLRSNRRIRPIFDVEPLQKEHNSDDDCNVFANERQHLEQHESINDTYLVEQVTQTTTAKGRAITTEENIKKKNYVKARSMLLMVLSNEHLMSFNQYKDAKSLFAAIEIRFGGNEATKKTQKTLLKQMYENFRNQITDKGKNGLRFQSYNEVLPPATLVYNTGRCQPLKTNLSYSGLEEFKQPQFESYGPKFYEIWSKNASEDIPNEIKECLNAPLIQDRLSDNNDCSVESPVMVEKKTVVCIIAKVEADCNYHQRKKVVTRNNYTRVHSNNSTRKTHPSAHMNMAPRAVLMKTGLRPLKTARPVNTAHPKTTVYSARPMSFNATRPKAVNTARPSPAVVNAVRKNKVNAVKASA</sequence>
<name>A0A6L2JI46_TANCI</name>
<evidence type="ECO:0000313" key="1">
    <source>
        <dbReference type="EMBL" id="GEU35324.1"/>
    </source>
</evidence>